<feature type="region of interest" description="Disordered" evidence="1">
    <location>
        <begin position="356"/>
        <end position="377"/>
    </location>
</feature>
<keyword evidence="5" id="KW-1185">Reference proteome</keyword>
<comment type="caution">
    <text evidence="4">The sequence shown here is derived from an EMBL/GenBank/DDBJ whole genome shotgun (WGS) entry which is preliminary data.</text>
</comment>
<evidence type="ECO:0000259" key="3">
    <source>
        <dbReference type="PROSITE" id="PS51724"/>
    </source>
</evidence>
<dbReference type="Gene3D" id="3.30.70.1070">
    <property type="entry name" value="Sporulation related repeat"/>
    <property type="match status" value="1"/>
</dbReference>
<proteinExistence type="predicted"/>
<dbReference type="PROSITE" id="PS51724">
    <property type="entry name" value="SPOR"/>
    <property type="match status" value="1"/>
</dbReference>
<dbReference type="RefSeq" id="WP_343861376.1">
    <property type="nucleotide sequence ID" value="NZ_BAAAFD010000009.1"/>
</dbReference>
<reference evidence="4 5" key="1">
    <citation type="journal article" date="2019" name="Int. J. Syst. Evol. Microbiol.">
        <title>The Global Catalogue of Microorganisms (GCM) 10K type strain sequencing project: providing services to taxonomists for standard genome sequencing and annotation.</title>
        <authorList>
            <consortium name="The Broad Institute Genomics Platform"/>
            <consortium name="The Broad Institute Genome Sequencing Center for Infectious Disease"/>
            <person name="Wu L."/>
            <person name="Ma J."/>
        </authorList>
    </citation>
    <scope>NUCLEOTIDE SEQUENCE [LARGE SCALE GENOMIC DNA]</scope>
    <source>
        <strain evidence="4 5">JCM 15896</strain>
    </source>
</reference>
<protein>
    <submittedName>
        <fullName evidence="4">SPOR domain-containing protein</fullName>
    </submittedName>
</protein>
<dbReference type="InterPro" id="IPR036680">
    <property type="entry name" value="SPOR-like_sf"/>
</dbReference>
<feature type="region of interest" description="Disordered" evidence="1">
    <location>
        <begin position="246"/>
        <end position="313"/>
    </location>
</feature>
<sequence length="474" mass="53030">MAMNELQSRLEYLVSYSSQLIFIGCDSASQQQNALQQFLSSQHDNVDVAYINAHAEFTDIQCRAQIYQQLLNQTGFSQSPLNAHLIKTLPEQSGPVLICICAAQHLSDLIVSELWDLVIQNKEYGNGRHLNVLLFGDAQWTHNAKINLSERNAHIPILLSTETVSSETGLSPLDESISVNRARIQAKLQAQSNSATDELETSNSVIQQGWFKLLAMLLFVGLFGAILFWQYPQEISRFLQPSFTETQQQDIDSERVQQSALSDEPGTRNDINAESTEHEMQASSNIAEKDTSKTNNTLAITKSTEPSDKLDDTKQNIEVSQSQAQTKIDTQDLTSQSEALVTDWKTEVDKIKQTKPKQVTQEVTEDPQPTELSDANPLLSLPDGRYLLQLAAMGDSNIRDDYIVEHALEDNSWTYTTQRFGGDWHVILFAQTFESVAQARSYISSLPSTIDQSQPFAKSSQQIKQELLADAPQQ</sequence>
<keyword evidence="2" id="KW-0472">Membrane</keyword>
<keyword evidence="2" id="KW-0812">Transmembrane</keyword>
<evidence type="ECO:0000256" key="2">
    <source>
        <dbReference type="SAM" id="Phobius"/>
    </source>
</evidence>
<keyword evidence="2" id="KW-1133">Transmembrane helix</keyword>
<evidence type="ECO:0000313" key="5">
    <source>
        <dbReference type="Proteomes" id="UP001500359"/>
    </source>
</evidence>
<name>A0ABN1LPT2_9ALTE</name>
<dbReference type="InterPro" id="IPR007730">
    <property type="entry name" value="SPOR-like_dom"/>
</dbReference>
<accession>A0ABN1LPT2</accession>
<feature type="compositionally biased region" description="Polar residues" evidence="1">
    <location>
        <begin position="293"/>
        <end position="304"/>
    </location>
</feature>
<feature type="transmembrane region" description="Helical" evidence="2">
    <location>
        <begin position="213"/>
        <end position="231"/>
    </location>
</feature>
<feature type="compositionally biased region" description="Polar residues" evidence="1">
    <location>
        <begin position="246"/>
        <end position="261"/>
    </location>
</feature>
<gene>
    <name evidence="4" type="ORF">GCM10009114_29860</name>
</gene>
<dbReference type="Proteomes" id="UP001500359">
    <property type="component" value="Unassembled WGS sequence"/>
</dbReference>
<evidence type="ECO:0000256" key="1">
    <source>
        <dbReference type="SAM" id="MobiDB-lite"/>
    </source>
</evidence>
<feature type="domain" description="SPOR" evidence="3">
    <location>
        <begin position="380"/>
        <end position="459"/>
    </location>
</feature>
<evidence type="ECO:0000313" key="4">
    <source>
        <dbReference type="EMBL" id="GAA0858804.1"/>
    </source>
</evidence>
<organism evidence="4 5">
    <name type="scientific">Aliiglaciecola litoralis</name>
    <dbReference type="NCBI Taxonomy" id="582857"/>
    <lineage>
        <taxon>Bacteria</taxon>
        <taxon>Pseudomonadati</taxon>
        <taxon>Pseudomonadota</taxon>
        <taxon>Gammaproteobacteria</taxon>
        <taxon>Alteromonadales</taxon>
        <taxon>Alteromonadaceae</taxon>
        <taxon>Aliiglaciecola</taxon>
    </lineage>
</organism>
<dbReference type="EMBL" id="BAAAFD010000009">
    <property type="protein sequence ID" value="GAA0858804.1"/>
    <property type="molecule type" value="Genomic_DNA"/>
</dbReference>